<feature type="compositionally biased region" description="Polar residues" evidence="1">
    <location>
        <begin position="117"/>
        <end position="130"/>
    </location>
</feature>
<reference evidence="2 3" key="1">
    <citation type="submission" date="2012-04" db="EMBL/GenBank/DDBJ databases">
        <title>The Genome Sequence of Saprolegnia declina VS20.</title>
        <authorList>
            <consortium name="The Broad Institute Genome Sequencing Platform"/>
            <person name="Russ C."/>
            <person name="Nusbaum C."/>
            <person name="Tyler B."/>
            <person name="van West P."/>
            <person name="Dieguez-Uribeondo J."/>
            <person name="de Bruijn I."/>
            <person name="Tripathy S."/>
            <person name="Jiang R."/>
            <person name="Young S.K."/>
            <person name="Zeng Q."/>
            <person name="Gargeya S."/>
            <person name="Fitzgerald M."/>
            <person name="Haas B."/>
            <person name="Abouelleil A."/>
            <person name="Alvarado L."/>
            <person name="Arachchi H.M."/>
            <person name="Berlin A."/>
            <person name="Chapman S.B."/>
            <person name="Goldberg J."/>
            <person name="Griggs A."/>
            <person name="Gujja S."/>
            <person name="Hansen M."/>
            <person name="Howarth C."/>
            <person name="Imamovic A."/>
            <person name="Larimer J."/>
            <person name="McCowen C."/>
            <person name="Montmayeur A."/>
            <person name="Murphy C."/>
            <person name="Neiman D."/>
            <person name="Pearson M."/>
            <person name="Priest M."/>
            <person name="Roberts A."/>
            <person name="Saif S."/>
            <person name="Shea T."/>
            <person name="Sisk P."/>
            <person name="Sykes S."/>
            <person name="Wortman J."/>
            <person name="Nusbaum C."/>
            <person name="Birren B."/>
        </authorList>
    </citation>
    <scope>NUCLEOTIDE SEQUENCE [LARGE SCALE GENOMIC DNA]</scope>
    <source>
        <strain evidence="2 3">VS20</strain>
    </source>
</reference>
<proteinExistence type="predicted"/>
<dbReference type="AlphaFoldDB" id="T0Q798"/>
<evidence type="ECO:0000313" key="2">
    <source>
        <dbReference type="EMBL" id="EQC33754.1"/>
    </source>
</evidence>
<sequence>MHDVDMTSDDDDVEVPRYGGLKRAPPMEAVVEHKLKRLKIQRGSSPDGHGQLQHPPMAPTADHEHRRRQHEQEQQRQAELHHRQRQFEQQQQQQYHHQLQARVSQYLTALPARYDPTSPSDVNYALSNQVLRDLHFQRERRKQTTP</sequence>
<dbReference type="GeneID" id="19949583"/>
<feature type="compositionally biased region" description="Basic and acidic residues" evidence="1">
    <location>
        <begin position="70"/>
        <end position="81"/>
    </location>
</feature>
<dbReference type="InParanoid" id="T0Q798"/>
<dbReference type="VEuPathDB" id="FungiDB:SDRG_08856"/>
<accession>T0Q798</accession>
<dbReference type="Proteomes" id="UP000030762">
    <property type="component" value="Unassembled WGS sequence"/>
</dbReference>
<feature type="region of interest" description="Disordered" evidence="1">
    <location>
        <begin position="1"/>
        <end position="99"/>
    </location>
</feature>
<keyword evidence="3" id="KW-1185">Reference proteome</keyword>
<evidence type="ECO:0000313" key="3">
    <source>
        <dbReference type="Proteomes" id="UP000030762"/>
    </source>
</evidence>
<dbReference type="RefSeq" id="XP_008612977.1">
    <property type="nucleotide sequence ID" value="XM_008614755.1"/>
</dbReference>
<evidence type="ECO:0000256" key="1">
    <source>
        <dbReference type="SAM" id="MobiDB-lite"/>
    </source>
</evidence>
<feature type="compositionally biased region" description="Low complexity" evidence="1">
    <location>
        <begin position="87"/>
        <end position="99"/>
    </location>
</feature>
<organism evidence="2 3">
    <name type="scientific">Saprolegnia diclina (strain VS20)</name>
    <dbReference type="NCBI Taxonomy" id="1156394"/>
    <lineage>
        <taxon>Eukaryota</taxon>
        <taxon>Sar</taxon>
        <taxon>Stramenopiles</taxon>
        <taxon>Oomycota</taxon>
        <taxon>Saprolegniomycetes</taxon>
        <taxon>Saprolegniales</taxon>
        <taxon>Saprolegniaceae</taxon>
        <taxon>Saprolegnia</taxon>
    </lineage>
</organism>
<name>T0Q798_SAPDV</name>
<feature type="compositionally biased region" description="Acidic residues" evidence="1">
    <location>
        <begin position="1"/>
        <end position="13"/>
    </location>
</feature>
<dbReference type="EMBL" id="JH767158">
    <property type="protein sequence ID" value="EQC33754.1"/>
    <property type="molecule type" value="Genomic_DNA"/>
</dbReference>
<dbReference type="OrthoDB" id="79592at2759"/>
<gene>
    <name evidence="2" type="ORF">SDRG_08856</name>
</gene>
<dbReference type="OMA" id="QYHEHRQ"/>
<feature type="region of interest" description="Disordered" evidence="1">
    <location>
        <begin position="112"/>
        <end position="146"/>
    </location>
</feature>
<protein>
    <submittedName>
        <fullName evidence="2">Uncharacterized protein</fullName>
    </submittedName>
</protein>